<comment type="subcellular location">
    <subcellularLocation>
        <location evidence="1">Fimbrium</location>
    </subcellularLocation>
</comment>
<dbReference type="PANTHER" id="PTHR33420:SF3">
    <property type="entry name" value="FIMBRIAL SUBUNIT ELFA"/>
    <property type="match status" value="1"/>
</dbReference>
<accession>A0ABU9V1N9</accession>
<evidence type="ECO:0000256" key="2">
    <source>
        <dbReference type="ARBA" id="ARBA00006671"/>
    </source>
</evidence>
<evidence type="ECO:0000313" key="7">
    <source>
        <dbReference type="EMBL" id="MEN0578568.1"/>
    </source>
</evidence>
<gene>
    <name evidence="7" type="ORF">AAIG39_06045</name>
</gene>
<organism evidence="7 8">
    <name type="scientific">Phytobacter palmae</name>
    <dbReference type="NCBI Taxonomy" id="1855371"/>
    <lineage>
        <taxon>Bacteria</taxon>
        <taxon>Pseudomonadati</taxon>
        <taxon>Pseudomonadota</taxon>
        <taxon>Gammaproteobacteria</taxon>
        <taxon>Enterobacterales</taxon>
        <taxon>Enterobacteriaceae</taxon>
        <taxon>Phytobacter</taxon>
    </lineage>
</organism>
<evidence type="ECO:0000256" key="3">
    <source>
        <dbReference type="ARBA" id="ARBA00022729"/>
    </source>
</evidence>
<protein>
    <submittedName>
        <fullName evidence="7">Fimbrial protein</fullName>
    </submittedName>
</protein>
<dbReference type="Proteomes" id="UP001411173">
    <property type="component" value="Unassembled WGS sequence"/>
</dbReference>
<feature type="signal peptide" evidence="5">
    <location>
        <begin position="1"/>
        <end position="25"/>
    </location>
</feature>
<keyword evidence="3 5" id="KW-0732">Signal</keyword>
<dbReference type="InterPro" id="IPR036937">
    <property type="entry name" value="Adhesion_dom_fimbrial_sf"/>
</dbReference>
<evidence type="ECO:0000256" key="5">
    <source>
        <dbReference type="SAM" id="SignalP"/>
    </source>
</evidence>
<evidence type="ECO:0000259" key="6">
    <source>
        <dbReference type="Pfam" id="PF00419"/>
    </source>
</evidence>
<dbReference type="InterPro" id="IPR000259">
    <property type="entry name" value="Adhesion_dom_fimbrial"/>
</dbReference>
<dbReference type="Pfam" id="PF00419">
    <property type="entry name" value="Fimbrial"/>
    <property type="match status" value="1"/>
</dbReference>
<keyword evidence="8" id="KW-1185">Reference proteome</keyword>
<dbReference type="SUPFAM" id="SSF49401">
    <property type="entry name" value="Bacterial adhesins"/>
    <property type="match status" value="1"/>
</dbReference>
<keyword evidence="4" id="KW-0281">Fimbrium</keyword>
<comment type="caution">
    <text evidence="7">The sequence shown here is derived from an EMBL/GenBank/DDBJ whole genome shotgun (WGS) entry which is preliminary data.</text>
</comment>
<name>A0ABU9V1N9_9ENTR</name>
<dbReference type="InterPro" id="IPR050263">
    <property type="entry name" value="Bact_Fimbrial_Adh_Pro"/>
</dbReference>
<feature type="domain" description="Fimbrial-type adhesion" evidence="6">
    <location>
        <begin position="190"/>
        <end position="335"/>
    </location>
</feature>
<dbReference type="InterPro" id="IPR008966">
    <property type="entry name" value="Adhesion_dom_sf"/>
</dbReference>
<reference evidence="7 8" key="1">
    <citation type="submission" date="2024-02" db="EMBL/GenBank/DDBJ databases">
        <title>Whole genome of MDR Enterobacteriaceae from southern Thailand.</title>
        <authorList>
            <person name="Surachat K."/>
        </authorList>
    </citation>
    <scope>NUCLEOTIDE SEQUENCE [LARGE SCALE GENOMIC DNA]</scope>
    <source>
        <strain evidence="7 8">PSU_29</strain>
    </source>
</reference>
<evidence type="ECO:0000256" key="4">
    <source>
        <dbReference type="ARBA" id="ARBA00023263"/>
    </source>
</evidence>
<dbReference type="Gene3D" id="2.60.40.3310">
    <property type="match status" value="1"/>
</dbReference>
<sequence>MKKLQIAINLSLLLGLYIVAPYSQAGCSTTQLMQFTSNIPAGTTLAIPRDMTTGPVGNVISIPDSPSGAFNCWGGTSFAMLRFASAMEQSSIAGVYKTNIAGIGVKISDTGFPKGSVAALSNDVQKWYTYGTGPYTGAGWLTGIKLQFYITGPVSTGIITLPTPTVELWANDSLTTANGARYVILSVGGSVTVKTQSCETPNISVDLDKHENAEFSGINSKSSAKAFDFQIKNCSAGMNSVNYTFSPAAGVTLKESGTANQYITLDASSTASGVGIQMLYNDGSIVPFNSKINYAGYNKTIGGSYIIPMKARYIQTASNIRGGTANSAVEFTMSYE</sequence>
<evidence type="ECO:0000313" key="8">
    <source>
        <dbReference type="Proteomes" id="UP001411173"/>
    </source>
</evidence>
<feature type="chain" id="PRO_5047457344" evidence="5">
    <location>
        <begin position="26"/>
        <end position="336"/>
    </location>
</feature>
<dbReference type="PANTHER" id="PTHR33420">
    <property type="entry name" value="FIMBRIAL SUBUNIT ELFA-RELATED"/>
    <property type="match status" value="1"/>
</dbReference>
<comment type="similarity">
    <text evidence="2">Belongs to the fimbrial protein family.</text>
</comment>
<dbReference type="Gene3D" id="2.60.40.1090">
    <property type="entry name" value="Fimbrial-type adhesion domain"/>
    <property type="match status" value="1"/>
</dbReference>
<proteinExistence type="inferred from homology"/>
<dbReference type="RefSeq" id="WP_343193412.1">
    <property type="nucleotide sequence ID" value="NZ_JBCIVJ010000003.1"/>
</dbReference>
<evidence type="ECO:0000256" key="1">
    <source>
        <dbReference type="ARBA" id="ARBA00004561"/>
    </source>
</evidence>
<dbReference type="EMBL" id="JBCIVJ010000003">
    <property type="protein sequence ID" value="MEN0578568.1"/>
    <property type="molecule type" value="Genomic_DNA"/>
</dbReference>